<feature type="compositionally biased region" description="Acidic residues" evidence="1">
    <location>
        <begin position="40"/>
        <end position="57"/>
    </location>
</feature>
<protein>
    <recommendedName>
        <fullName evidence="3">HD domain-containing protein</fullName>
    </recommendedName>
</protein>
<dbReference type="EMBL" id="UINC01038827">
    <property type="protein sequence ID" value="SVB36402.1"/>
    <property type="molecule type" value="Genomic_DNA"/>
</dbReference>
<evidence type="ECO:0008006" key="3">
    <source>
        <dbReference type="Google" id="ProtNLM"/>
    </source>
</evidence>
<organism evidence="2">
    <name type="scientific">marine metagenome</name>
    <dbReference type="NCBI Taxonomy" id="408172"/>
    <lineage>
        <taxon>unclassified sequences</taxon>
        <taxon>metagenomes</taxon>
        <taxon>ecological metagenomes</taxon>
    </lineage>
</organism>
<evidence type="ECO:0000313" key="2">
    <source>
        <dbReference type="EMBL" id="SVB36402.1"/>
    </source>
</evidence>
<dbReference type="AlphaFoldDB" id="A0A382DEF3"/>
<gene>
    <name evidence="2" type="ORF">METZ01_LOCUS189256</name>
</gene>
<dbReference type="SUPFAM" id="SSF109604">
    <property type="entry name" value="HD-domain/PDEase-like"/>
    <property type="match status" value="1"/>
</dbReference>
<evidence type="ECO:0000256" key="1">
    <source>
        <dbReference type="SAM" id="MobiDB-lite"/>
    </source>
</evidence>
<accession>A0A382DEF3</accession>
<sequence length="233" mass="27132">MEVDRRAFLATLGVGALERMSPEDKAEELEHYMIHMLEEEHAETEEPLSEDEVAELQEQERTSRRGTGSLFSSMRELEPIPENATLEDFFRLRFAPARHVLQSANHALMTGQPERTVLACLLHDTVQNLIKVDHGYWGAQLFAPYVDERVAWGIQYHQALRFYPDPETGYEYPEMYNRIFGEDYIPEPYIAEAYKYCRAHKWYMESRLITVNDTYAFQDGVDVSIEPFIDIIG</sequence>
<feature type="non-terminal residue" evidence="2">
    <location>
        <position position="233"/>
    </location>
</feature>
<dbReference type="Gene3D" id="1.10.3210.10">
    <property type="entry name" value="Hypothetical protein af1432"/>
    <property type="match status" value="1"/>
</dbReference>
<reference evidence="2" key="1">
    <citation type="submission" date="2018-05" db="EMBL/GenBank/DDBJ databases">
        <authorList>
            <person name="Lanie J.A."/>
            <person name="Ng W.-L."/>
            <person name="Kazmierczak K.M."/>
            <person name="Andrzejewski T.M."/>
            <person name="Davidsen T.M."/>
            <person name="Wayne K.J."/>
            <person name="Tettelin H."/>
            <person name="Glass J.I."/>
            <person name="Rusch D."/>
            <person name="Podicherti R."/>
            <person name="Tsui H.-C.T."/>
            <person name="Winkler M.E."/>
        </authorList>
    </citation>
    <scope>NUCLEOTIDE SEQUENCE</scope>
</reference>
<name>A0A382DEF3_9ZZZZ</name>
<feature type="region of interest" description="Disordered" evidence="1">
    <location>
        <begin position="40"/>
        <end position="70"/>
    </location>
</feature>
<proteinExistence type="predicted"/>